<evidence type="ECO:0000313" key="1">
    <source>
        <dbReference type="EMBL" id="GLH68839.1"/>
    </source>
</evidence>
<accession>A0ABQ5Q2W9</accession>
<gene>
    <name evidence="1" type="ORF">GETHPA_03720</name>
</gene>
<comment type="caution">
    <text evidence="1">The sequence shown here is derived from an EMBL/GenBank/DDBJ whole genome shotgun (WGS) entry which is preliminary data.</text>
</comment>
<dbReference type="Proteomes" id="UP001165089">
    <property type="component" value="Unassembled WGS sequence"/>
</dbReference>
<dbReference type="RefSeq" id="WP_285722458.1">
    <property type="nucleotide sequence ID" value="NZ_BSDD01000001.1"/>
</dbReference>
<evidence type="ECO:0000313" key="2">
    <source>
        <dbReference type="Proteomes" id="UP001165089"/>
    </source>
</evidence>
<organism evidence="1 2">
    <name type="scientific">Geothrix rubra</name>
    <dbReference type="NCBI Taxonomy" id="2927977"/>
    <lineage>
        <taxon>Bacteria</taxon>
        <taxon>Pseudomonadati</taxon>
        <taxon>Acidobacteriota</taxon>
        <taxon>Holophagae</taxon>
        <taxon>Holophagales</taxon>
        <taxon>Holophagaceae</taxon>
        <taxon>Geothrix</taxon>
    </lineage>
</organism>
<protein>
    <submittedName>
        <fullName evidence="1">Uncharacterized protein</fullName>
    </submittedName>
</protein>
<reference evidence="1 2" key="1">
    <citation type="journal article" date="2023" name="Antonie Van Leeuwenhoek">
        <title>Mesoterricola silvestris gen. nov., sp. nov., Mesoterricola sediminis sp. nov., Geothrix oryzae sp. nov., Geothrix edaphica sp. nov., Geothrix rubra sp. nov., and Geothrix limicola sp. nov., six novel members of Acidobacteriota isolated from soils.</title>
        <authorList>
            <person name="Itoh H."/>
            <person name="Sugisawa Y."/>
            <person name="Mise K."/>
            <person name="Xu Z."/>
            <person name="Kuniyasu M."/>
            <person name="Ushijima N."/>
            <person name="Kawano K."/>
            <person name="Kobayashi E."/>
            <person name="Shiratori Y."/>
            <person name="Masuda Y."/>
            <person name="Senoo K."/>
        </authorList>
    </citation>
    <scope>NUCLEOTIDE SEQUENCE [LARGE SCALE GENOMIC DNA]</scope>
    <source>
        <strain evidence="1 2">Red803</strain>
    </source>
</reference>
<sequence>MTIWARINHVGWVHLWRRREDFEAAEPSAHFFNGRSDPRWAEAELDPEQLRRLATGELVEIEDPGYLDSDSDEA</sequence>
<proteinExistence type="predicted"/>
<name>A0ABQ5Q2W9_9BACT</name>
<keyword evidence="2" id="KW-1185">Reference proteome</keyword>
<dbReference type="EMBL" id="BSDD01000001">
    <property type="protein sequence ID" value="GLH68839.1"/>
    <property type="molecule type" value="Genomic_DNA"/>
</dbReference>